<protein>
    <submittedName>
        <fullName evidence="6">BamA/TamA family outer membrane protein</fullName>
    </submittedName>
</protein>
<dbReference type="InterPro" id="IPR000184">
    <property type="entry name" value="Bac_surfAg_D15"/>
</dbReference>
<dbReference type="AlphaFoldDB" id="A0A7X6GZ91"/>
<comment type="caution">
    <text evidence="6">The sequence shown here is derived from an EMBL/GenBank/DDBJ whole genome shotgun (WGS) entry which is preliminary data.</text>
</comment>
<dbReference type="RefSeq" id="WP_168623515.1">
    <property type="nucleotide sequence ID" value="NZ_JAAZQQ010000003.1"/>
</dbReference>
<evidence type="ECO:0000256" key="3">
    <source>
        <dbReference type="ARBA" id="ARBA00023136"/>
    </source>
</evidence>
<feature type="signal peptide" evidence="4">
    <location>
        <begin position="1"/>
        <end position="28"/>
    </location>
</feature>
<dbReference type="PANTHER" id="PTHR12815">
    <property type="entry name" value="SORTING AND ASSEMBLY MACHINERY SAMM50 PROTEIN FAMILY MEMBER"/>
    <property type="match status" value="1"/>
</dbReference>
<name>A0A7X6GZ91_9RHOB</name>
<keyword evidence="2" id="KW-1134">Transmembrane beta strand</keyword>
<dbReference type="PANTHER" id="PTHR12815:SF42">
    <property type="entry name" value="BACTERIAL SURFACE ANTIGEN (D15) DOMAIN-CONTAINING PROTEIN"/>
    <property type="match status" value="1"/>
</dbReference>
<feature type="domain" description="Bacterial surface antigen (D15)" evidence="5">
    <location>
        <begin position="304"/>
        <end position="601"/>
    </location>
</feature>
<dbReference type="GO" id="GO:0019867">
    <property type="term" value="C:outer membrane"/>
    <property type="evidence" value="ECO:0007669"/>
    <property type="project" value="InterPro"/>
</dbReference>
<keyword evidence="2" id="KW-0812">Transmembrane</keyword>
<dbReference type="Pfam" id="PF01103">
    <property type="entry name" value="Omp85"/>
    <property type="match status" value="1"/>
</dbReference>
<comment type="subcellular location">
    <subcellularLocation>
        <location evidence="1">Membrane</location>
    </subcellularLocation>
</comment>
<evidence type="ECO:0000259" key="5">
    <source>
        <dbReference type="Pfam" id="PF01103"/>
    </source>
</evidence>
<organism evidence="6 7">
    <name type="scientific">Roseicyclus persicicus</name>
    <dbReference type="NCBI Taxonomy" id="2650661"/>
    <lineage>
        <taxon>Bacteria</taxon>
        <taxon>Pseudomonadati</taxon>
        <taxon>Pseudomonadota</taxon>
        <taxon>Alphaproteobacteria</taxon>
        <taxon>Rhodobacterales</taxon>
        <taxon>Roseobacteraceae</taxon>
        <taxon>Roseicyclus</taxon>
    </lineage>
</organism>
<dbReference type="InterPro" id="IPR039910">
    <property type="entry name" value="D15-like"/>
</dbReference>
<keyword evidence="3" id="KW-0472">Membrane</keyword>
<evidence type="ECO:0000256" key="2">
    <source>
        <dbReference type="ARBA" id="ARBA00022452"/>
    </source>
</evidence>
<reference evidence="6 7" key="1">
    <citation type="submission" date="2020-04" db="EMBL/GenBank/DDBJ databases">
        <authorList>
            <person name="Yoon J."/>
        </authorList>
    </citation>
    <scope>NUCLEOTIDE SEQUENCE [LARGE SCALE GENOMIC DNA]</scope>
    <source>
        <strain evidence="6 7">KMU-115</strain>
    </source>
</reference>
<feature type="chain" id="PRO_5030596160" evidence="4">
    <location>
        <begin position="29"/>
        <end position="601"/>
    </location>
</feature>
<evidence type="ECO:0000313" key="7">
    <source>
        <dbReference type="Proteomes" id="UP000526408"/>
    </source>
</evidence>
<evidence type="ECO:0000313" key="6">
    <source>
        <dbReference type="EMBL" id="NKX45129.1"/>
    </source>
</evidence>
<evidence type="ECO:0000256" key="4">
    <source>
        <dbReference type="SAM" id="SignalP"/>
    </source>
</evidence>
<sequence length="601" mass="63658">MSALPRLIRTALPATALAALVALGPAAAQEVTLSVPGASDDLVERLRLNALLFRDPEEGTTRTGSDIVAAARADYGRLIGVLYEEGFFAPVIAIRLDGREASAISPFSAPADVRRVEIVVDTGAPFRLGRAEIGPLDPNTALPDGFRPGEPASTPLLRDTAEAALDGWRARGHAVADIAGQQITARHPEALLDVAIRVDPGPVITFGALLPEGHERMRVARILEIAGLPTGEVYSPEALQRAEDRLRETGAFSAVSLQLGDPRAGDIADVTAVVDEAPLRRLGFGAEVATDEGLRLTAYWLHRNLLGGAERLRFDAEVSGIRSLDSGLTAELRTRFERPATFTPDTTFALELALGYADERLFVIQGAELEASLLHRLSDTVTIRGGIGLAYFDFEWGGGAYDLTRVTLPLGATYENRDNPLDARAGAYADISLTPFQVLDDGAGIRMTLDGRAYWGFGEDDRTRVAARLQLGTLEGGNIATIPPDDLFYSGGAGTVRGQSYQSLGAEQGGFAAGGRSFAGLSGEVRHDIGDTAFGIVGFADAGVISRDAWGEGPSDWHAGAGIGVRYDTPFGPIRVDLATPVTGDQAGREAYLYIGIGQAF</sequence>
<dbReference type="Proteomes" id="UP000526408">
    <property type="component" value="Unassembled WGS sequence"/>
</dbReference>
<dbReference type="Gene3D" id="2.40.160.50">
    <property type="entry name" value="membrane protein fhac: a member of the omp85/tpsb transporter family"/>
    <property type="match status" value="1"/>
</dbReference>
<gene>
    <name evidence="6" type="ORF">HCU73_11045</name>
</gene>
<proteinExistence type="predicted"/>
<keyword evidence="7" id="KW-1185">Reference proteome</keyword>
<evidence type="ECO:0000256" key="1">
    <source>
        <dbReference type="ARBA" id="ARBA00004370"/>
    </source>
</evidence>
<accession>A0A7X6GZ91</accession>
<dbReference type="Gene3D" id="3.10.20.310">
    <property type="entry name" value="membrane protein fhac"/>
    <property type="match status" value="1"/>
</dbReference>
<keyword evidence="4" id="KW-0732">Signal</keyword>
<dbReference type="EMBL" id="JAAZQQ010000003">
    <property type="protein sequence ID" value="NKX45129.1"/>
    <property type="molecule type" value="Genomic_DNA"/>
</dbReference>